<dbReference type="PANTHER" id="PTHR20905">
    <property type="entry name" value="N-ACETYLTRANSFERASE-RELATED"/>
    <property type="match status" value="1"/>
</dbReference>
<evidence type="ECO:0000313" key="2">
    <source>
        <dbReference type="EMBL" id="KYQ93150.1"/>
    </source>
</evidence>
<comment type="caution">
    <text evidence="2">The sequence shown here is derived from an EMBL/GenBank/DDBJ whole genome shotgun (WGS) entry which is preliminary data.</text>
</comment>
<evidence type="ECO:0000313" key="3">
    <source>
        <dbReference type="Proteomes" id="UP000076078"/>
    </source>
</evidence>
<feature type="domain" description="N-acetyltransferase" evidence="1">
    <location>
        <begin position="5"/>
        <end position="204"/>
    </location>
</feature>
<dbReference type="PANTHER" id="PTHR20905:SF1">
    <property type="entry name" value="AT07410P-RELATED"/>
    <property type="match status" value="1"/>
</dbReference>
<keyword evidence="3" id="KW-1185">Reference proteome</keyword>
<dbReference type="Gene3D" id="3.40.630.30">
    <property type="match status" value="1"/>
</dbReference>
<sequence length="222" mass="25595">MSSNIIIKTLTPNLVPKVIESISKSFSVSTDPFTKTLKLNEQDWQKMAGVFVERASHKDLSLVAIDKNSNEVIGCILNEDWKEKEPQSYYDIDQKWNPVKSIFHELHHRYKDAHPKKINFGEVLHSLYFTCVVPSARGKGVIKDLWNVSYDHARSQNFQYQVCETSSKPAENLCDHLGFQPISTVSYNNYRYKGDSIYSGLTVDPNFQKLTIWEKKIPSNLY</sequence>
<dbReference type="PROSITE" id="PS51186">
    <property type="entry name" value="GNAT"/>
    <property type="match status" value="1"/>
</dbReference>
<dbReference type="EMBL" id="LODT01000028">
    <property type="protein sequence ID" value="KYQ93150.1"/>
    <property type="molecule type" value="Genomic_DNA"/>
</dbReference>
<gene>
    <name evidence="2" type="ORF">DLAC_11638</name>
</gene>
<accession>A0A151ZGZ9</accession>
<dbReference type="GO" id="GO:0008080">
    <property type="term" value="F:N-acetyltransferase activity"/>
    <property type="evidence" value="ECO:0007669"/>
    <property type="project" value="TreeGrafter"/>
</dbReference>
<proteinExistence type="predicted"/>
<protein>
    <recommendedName>
        <fullName evidence="1">N-acetyltransferase domain-containing protein</fullName>
    </recommendedName>
</protein>
<dbReference type="OrthoDB" id="41532at2759"/>
<dbReference type="InterPro" id="IPR016181">
    <property type="entry name" value="Acyl_CoA_acyltransferase"/>
</dbReference>
<dbReference type="InterPro" id="IPR000182">
    <property type="entry name" value="GNAT_dom"/>
</dbReference>
<dbReference type="Proteomes" id="UP000076078">
    <property type="component" value="Unassembled WGS sequence"/>
</dbReference>
<reference evidence="2 3" key="1">
    <citation type="submission" date="2015-12" db="EMBL/GenBank/DDBJ databases">
        <title>Dictyostelia acquired genes for synthesis and detection of signals that induce cell-type specialization by lateral gene transfer from prokaryotes.</title>
        <authorList>
            <person name="Gloeckner G."/>
            <person name="Schaap P."/>
        </authorList>
    </citation>
    <scope>NUCLEOTIDE SEQUENCE [LARGE SCALE GENOMIC DNA]</scope>
    <source>
        <strain evidence="2 3">TK</strain>
    </source>
</reference>
<evidence type="ECO:0000259" key="1">
    <source>
        <dbReference type="PROSITE" id="PS51186"/>
    </source>
</evidence>
<dbReference type="SUPFAM" id="SSF55729">
    <property type="entry name" value="Acyl-CoA N-acyltransferases (Nat)"/>
    <property type="match status" value="1"/>
</dbReference>
<name>A0A151ZGZ9_TIELA</name>
<dbReference type="AlphaFoldDB" id="A0A151ZGZ9"/>
<dbReference type="OMA" id="WYHSTDI"/>
<organism evidence="2 3">
    <name type="scientific">Tieghemostelium lacteum</name>
    <name type="common">Slime mold</name>
    <name type="synonym">Dictyostelium lacteum</name>
    <dbReference type="NCBI Taxonomy" id="361077"/>
    <lineage>
        <taxon>Eukaryota</taxon>
        <taxon>Amoebozoa</taxon>
        <taxon>Evosea</taxon>
        <taxon>Eumycetozoa</taxon>
        <taxon>Dictyostelia</taxon>
        <taxon>Dictyosteliales</taxon>
        <taxon>Raperosteliaceae</taxon>
        <taxon>Tieghemostelium</taxon>
    </lineage>
</organism>
<dbReference type="InParanoid" id="A0A151ZGZ9"/>